<dbReference type="PANTHER" id="PTHR33451">
    <property type="entry name" value="MALATE-2H(+)/NA(+)-LACTATE ANTIPORTER"/>
    <property type="match status" value="1"/>
</dbReference>
<keyword evidence="4" id="KW-1003">Cell membrane</keyword>
<evidence type="ECO:0000256" key="7">
    <source>
        <dbReference type="ARBA" id="ARBA00023136"/>
    </source>
</evidence>
<evidence type="ECO:0000256" key="2">
    <source>
        <dbReference type="ARBA" id="ARBA00022448"/>
    </source>
</evidence>
<feature type="domain" description="Na+/H+ antiporter NhaC-like C-terminal" evidence="10">
    <location>
        <begin position="238"/>
        <end position="427"/>
    </location>
</feature>
<keyword evidence="2" id="KW-0813">Transport</keyword>
<feature type="domain" description="Na+/H+ antiporter NhaC-like C-terminal" evidence="10">
    <location>
        <begin position="18"/>
        <end position="221"/>
    </location>
</feature>
<reference evidence="11 12" key="1">
    <citation type="submission" date="2019-08" db="EMBL/GenBank/DDBJ databases">
        <title>In-depth cultivation of the pig gut microbiome towards novel bacterial diversity and tailored functional studies.</title>
        <authorList>
            <person name="Wylensek D."/>
            <person name="Hitch T.C.A."/>
            <person name="Clavel T."/>
        </authorList>
    </citation>
    <scope>NUCLEOTIDE SEQUENCE [LARGE SCALE GENOMIC DNA]</scope>
    <source>
        <strain evidence="11 12">WCA-MUC-591-APC-4B</strain>
    </source>
</reference>
<evidence type="ECO:0000256" key="1">
    <source>
        <dbReference type="ARBA" id="ARBA00004651"/>
    </source>
</evidence>
<proteinExistence type="inferred from homology"/>
<feature type="transmembrane region" description="Helical" evidence="9">
    <location>
        <begin position="334"/>
        <end position="356"/>
    </location>
</feature>
<evidence type="ECO:0000256" key="6">
    <source>
        <dbReference type="ARBA" id="ARBA00022989"/>
    </source>
</evidence>
<dbReference type="AlphaFoldDB" id="A0A6N7X985"/>
<comment type="similarity">
    <text evidence="8">Belongs to the NhaC Na(+)/H(+) (TC 2.A.35) antiporter family.</text>
</comment>
<dbReference type="RefSeq" id="WP_154554664.1">
    <property type="nucleotide sequence ID" value="NZ_VUNA01000013.1"/>
</dbReference>
<keyword evidence="6 9" id="KW-1133">Transmembrane helix</keyword>
<feature type="transmembrane region" description="Helical" evidence="9">
    <location>
        <begin position="376"/>
        <end position="400"/>
    </location>
</feature>
<accession>A0A6N7X985</accession>
<dbReference type="GO" id="GO:0005886">
    <property type="term" value="C:plasma membrane"/>
    <property type="evidence" value="ECO:0007669"/>
    <property type="project" value="UniProtKB-SubCell"/>
</dbReference>
<feature type="transmembrane region" description="Helical" evidence="9">
    <location>
        <begin position="81"/>
        <end position="104"/>
    </location>
</feature>
<dbReference type="GO" id="GO:0015297">
    <property type="term" value="F:antiporter activity"/>
    <property type="evidence" value="ECO:0007669"/>
    <property type="project" value="UniProtKB-KW"/>
</dbReference>
<keyword evidence="5 9" id="KW-0812">Transmembrane</keyword>
<comment type="subcellular location">
    <subcellularLocation>
        <location evidence="1">Cell membrane</location>
        <topology evidence="1">Multi-pass membrane protein</topology>
    </subcellularLocation>
</comment>
<dbReference type="PANTHER" id="PTHR33451:SF4">
    <property type="entry name" value="NA+_H+ ANTIPORTER"/>
    <property type="match status" value="1"/>
</dbReference>
<protein>
    <submittedName>
        <fullName evidence="11">Na+/H+ antiporter NhaC family protein</fullName>
    </submittedName>
</protein>
<organism evidence="11 12">
    <name type="scientific">Mogibacterium kristiansenii</name>
    <dbReference type="NCBI Taxonomy" id="2606708"/>
    <lineage>
        <taxon>Bacteria</taxon>
        <taxon>Bacillati</taxon>
        <taxon>Bacillota</taxon>
        <taxon>Clostridia</taxon>
        <taxon>Peptostreptococcales</taxon>
        <taxon>Anaerovoracaceae</taxon>
        <taxon>Mogibacterium</taxon>
    </lineage>
</organism>
<dbReference type="Proteomes" id="UP000469424">
    <property type="component" value="Unassembled WGS sequence"/>
</dbReference>
<keyword evidence="3" id="KW-0050">Antiport</keyword>
<feature type="transmembrane region" description="Helical" evidence="9">
    <location>
        <begin position="412"/>
        <end position="432"/>
    </location>
</feature>
<evidence type="ECO:0000256" key="9">
    <source>
        <dbReference type="SAM" id="Phobius"/>
    </source>
</evidence>
<evidence type="ECO:0000256" key="5">
    <source>
        <dbReference type="ARBA" id="ARBA00022692"/>
    </source>
</evidence>
<keyword evidence="12" id="KW-1185">Reference proteome</keyword>
<evidence type="ECO:0000256" key="8">
    <source>
        <dbReference type="ARBA" id="ARBA00038435"/>
    </source>
</evidence>
<feature type="transmembrane region" description="Helical" evidence="9">
    <location>
        <begin position="39"/>
        <end position="60"/>
    </location>
</feature>
<feature type="transmembrane region" description="Helical" evidence="9">
    <location>
        <begin position="242"/>
        <end position="272"/>
    </location>
</feature>
<dbReference type="EMBL" id="VUNA01000013">
    <property type="protein sequence ID" value="MST71103.1"/>
    <property type="molecule type" value="Genomic_DNA"/>
</dbReference>
<gene>
    <name evidence="11" type="ORF">FYJ65_07145</name>
</gene>
<evidence type="ECO:0000259" key="10">
    <source>
        <dbReference type="Pfam" id="PF03553"/>
    </source>
</evidence>
<feature type="transmembrane region" description="Helical" evidence="9">
    <location>
        <begin position="12"/>
        <end position="33"/>
    </location>
</feature>
<evidence type="ECO:0000313" key="11">
    <source>
        <dbReference type="EMBL" id="MST71103.1"/>
    </source>
</evidence>
<keyword evidence="7 9" id="KW-0472">Membrane</keyword>
<comment type="caution">
    <text evidence="11">The sequence shown here is derived from an EMBL/GenBank/DDBJ whole genome shotgun (WGS) entry which is preliminary data.</text>
</comment>
<dbReference type="InterPro" id="IPR018461">
    <property type="entry name" value="Na/H_Antiport_NhaC-like_C"/>
</dbReference>
<evidence type="ECO:0000313" key="12">
    <source>
        <dbReference type="Proteomes" id="UP000469424"/>
    </source>
</evidence>
<sequence length="453" mass="48138">MKQLEETKSNGLALIPFLLFIVIYMGAGIILQMRGVEMAFYQFPSVVAMSIAVIVAFVMFHKAGINENFATFAKGAASEDVVTMLMIYLLAGGFSAVAGAMGGIESTVNLGVSIIPAHLLTAGIFVISAFMATATGTSMGTVGAIVPIAVGVVDKAGLSMPLVMAACMSGAMFGDNLSMISDTTIAATRTQGVELKDKFRTNFWCALPAAIIALALLVAFGRPEHAVAIPAGNYELIKVVPYMLVLVLALLGINVFLVLLFGIVSAGIIGIACGDLTVITFATNVWEGYKSMIEVFLLSMFGGGVAELTAKYGGLQWMIEKLSGICKGKKSAQAALCVLAGVTDMATANNTVAIIVDGNMARSISEKYKIDPRKTASILDAFTCIFQGMIPYGAQFLLVASLTKGRVSPLDIIPLLWYLFLLGLFTVLSFLIPSYEKLTLPGEWDWENHTVIR</sequence>
<feature type="transmembrane region" description="Helical" evidence="9">
    <location>
        <begin position="292"/>
        <end position="313"/>
    </location>
</feature>
<feature type="transmembrane region" description="Helical" evidence="9">
    <location>
        <begin position="162"/>
        <end position="181"/>
    </location>
</feature>
<evidence type="ECO:0000256" key="3">
    <source>
        <dbReference type="ARBA" id="ARBA00022449"/>
    </source>
</evidence>
<dbReference type="InterPro" id="IPR052180">
    <property type="entry name" value="NhaC_Na-H+_Antiporter"/>
</dbReference>
<evidence type="ECO:0000256" key="4">
    <source>
        <dbReference type="ARBA" id="ARBA00022475"/>
    </source>
</evidence>
<dbReference type="Pfam" id="PF03553">
    <property type="entry name" value="Na_H_antiporter"/>
    <property type="match status" value="2"/>
</dbReference>
<feature type="transmembrane region" description="Helical" evidence="9">
    <location>
        <begin position="201"/>
        <end position="221"/>
    </location>
</feature>
<name>A0A6N7X985_9FIRM</name>